<comment type="caution">
    <text evidence="2">The sequence shown here is derived from an EMBL/GenBank/DDBJ whole genome shotgun (WGS) entry which is preliminary data.</text>
</comment>
<keyword evidence="1" id="KW-0732">Signal</keyword>
<evidence type="ECO:0000313" key="3">
    <source>
        <dbReference type="Proteomes" id="UP000297635"/>
    </source>
</evidence>
<dbReference type="PROSITE" id="PS51257">
    <property type="entry name" value="PROKAR_LIPOPROTEIN"/>
    <property type="match status" value="1"/>
</dbReference>
<protein>
    <submittedName>
        <fullName evidence="2">DUF4843 domain-containing protein</fullName>
    </submittedName>
</protein>
<name>A0A4Z0V941_9BACT</name>
<keyword evidence="3" id="KW-1185">Reference proteome</keyword>
<dbReference type="EMBL" id="SJSA01000001">
    <property type="protein sequence ID" value="TGG39810.1"/>
    <property type="molecule type" value="Genomic_DNA"/>
</dbReference>
<evidence type="ECO:0000313" key="2">
    <source>
        <dbReference type="EMBL" id="TGG39810.1"/>
    </source>
</evidence>
<gene>
    <name evidence="2" type="ORF">EZ315_03485</name>
</gene>
<sequence length="266" mass="30307">MNIKTIIPAIVLPLLLGVSTTGCNEDTLDTYEGENGIYFDTTYNGAEMMSDTIKVHWGLENSNVTSQKVTLKVKLFGNTAPVDRKFSITVETDEGDDLAAAEGVDYVMPVTEYVLPAGKAEVPIEFEVLRRPNLKDSPRRVRINLVENDELKFLYTRGLPYIDENEETQVRPADFQRVILMEETFPIPVWWVIYGELYFGDWSATKAALICDVMNINRKEWVEVNVLTEGYLKYCGKYMHRYLQEQDPKILDEDGEPMVMGPVSIN</sequence>
<reference evidence="2 3" key="1">
    <citation type="submission" date="2019-02" db="EMBL/GenBank/DDBJ databases">
        <title>Isolation and identification of novel species under the genus Muribaculum.</title>
        <authorList>
            <person name="Miyake S."/>
            <person name="Ding Y."/>
            <person name="Low A."/>
            <person name="Soh M."/>
            <person name="Seedorf H."/>
        </authorList>
    </citation>
    <scope>NUCLEOTIDE SEQUENCE [LARGE SCALE GENOMIC DNA]</scope>
    <source>
        <strain evidence="2 3">TLL-A3</strain>
    </source>
</reference>
<proteinExistence type="predicted"/>
<feature type="signal peptide" evidence="1">
    <location>
        <begin position="1"/>
        <end position="24"/>
    </location>
</feature>
<dbReference type="InterPro" id="IPR032299">
    <property type="entry name" value="DUF4843"/>
</dbReference>
<evidence type="ECO:0000256" key="1">
    <source>
        <dbReference type="SAM" id="SignalP"/>
    </source>
</evidence>
<feature type="chain" id="PRO_5021273683" evidence="1">
    <location>
        <begin position="25"/>
        <end position="266"/>
    </location>
</feature>
<dbReference type="RefSeq" id="WP_135470656.1">
    <property type="nucleotide sequence ID" value="NZ_CASCNC010000049.1"/>
</dbReference>
<dbReference type="AlphaFoldDB" id="A0A4Z0V941"/>
<organism evidence="2 3">
    <name type="scientific">Duncaniella freteri</name>
    <dbReference type="NCBI Taxonomy" id="2530391"/>
    <lineage>
        <taxon>Bacteria</taxon>
        <taxon>Pseudomonadati</taxon>
        <taxon>Bacteroidota</taxon>
        <taxon>Bacteroidia</taxon>
        <taxon>Bacteroidales</taxon>
        <taxon>Muribaculaceae</taxon>
        <taxon>Duncaniella</taxon>
    </lineage>
</organism>
<dbReference type="GeneID" id="82148841"/>
<accession>A0A4Z0V941</accession>
<dbReference type="Proteomes" id="UP000297635">
    <property type="component" value="Unassembled WGS sequence"/>
</dbReference>
<dbReference type="Pfam" id="PF16132">
    <property type="entry name" value="DUF4843"/>
    <property type="match status" value="1"/>
</dbReference>